<accession>A0A1B9IA99</accession>
<feature type="compositionally biased region" description="Polar residues" evidence="3">
    <location>
        <begin position="516"/>
        <end position="534"/>
    </location>
</feature>
<dbReference type="AlphaFoldDB" id="A0A1B9IA99"/>
<evidence type="ECO:0000256" key="3">
    <source>
        <dbReference type="SAM" id="MobiDB-lite"/>
    </source>
</evidence>
<dbReference type="InterPro" id="IPR025151">
    <property type="entry name" value="ELYS_dom"/>
</dbReference>
<feature type="compositionally biased region" description="Polar residues" evidence="3">
    <location>
        <begin position="607"/>
        <end position="623"/>
    </location>
</feature>
<evidence type="ECO:0000313" key="6">
    <source>
        <dbReference type="EMBL" id="WWC69363.1"/>
    </source>
</evidence>
<feature type="compositionally biased region" description="Low complexity" evidence="3">
    <location>
        <begin position="479"/>
        <end position="496"/>
    </location>
</feature>
<feature type="region of interest" description="Disordered" evidence="3">
    <location>
        <begin position="477"/>
        <end position="807"/>
    </location>
</feature>
<evidence type="ECO:0000313" key="7">
    <source>
        <dbReference type="Proteomes" id="UP000094020"/>
    </source>
</evidence>
<reference evidence="6" key="4">
    <citation type="submission" date="2024-02" db="EMBL/GenBank/DDBJ databases">
        <title>Comparative genomics of Cryptococcus and Kwoniella reveals pathogenesis evolution and contrasting modes of karyotype evolution via chromosome fusion or intercentromeric recombination.</title>
        <authorList>
            <person name="Coelho M.A."/>
            <person name="David-Palma M."/>
            <person name="Shea T."/>
            <person name="Bowers K."/>
            <person name="McGinley-Smith S."/>
            <person name="Mohammad A.W."/>
            <person name="Gnirke A."/>
            <person name="Yurkov A.M."/>
            <person name="Nowrousian M."/>
            <person name="Sun S."/>
            <person name="Cuomo C.A."/>
            <person name="Heitman J."/>
        </authorList>
    </citation>
    <scope>NUCLEOTIDE SEQUENCE</scope>
    <source>
        <strain evidence="6">CBS 10737</strain>
    </source>
</reference>
<keyword evidence="7" id="KW-1185">Reference proteome</keyword>
<feature type="region of interest" description="Disordered" evidence="3">
    <location>
        <begin position="408"/>
        <end position="447"/>
    </location>
</feature>
<dbReference type="GeneID" id="30170061"/>
<gene>
    <name evidence="5" type="ORF">I206_01692</name>
    <name evidence="6" type="ORF">I206_103302</name>
</gene>
<feature type="compositionally biased region" description="Polar residues" evidence="3">
    <location>
        <begin position="681"/>
        <end position="692"/>
    </location>
</feature>
<evidence type="ECO:0000313" key="5">
    <source>
        <dbReference type="EMBL" id="OCF52403.1"/>
    </source>
</evidence>
<evidence type="ECO:0000256" key="2">
    <source>
        <dbReference type="ARBA" id="ARBA00023242"/>
    </source>
</evidence>
<protein>
    <recommendedName>
        <fullName evidence="4">ELYS-like domain-containing protein</fullName>
    </recommendedName>
</protein>
<dbReference type="Pfam" id="PF13934">
    <property type="entry name" value="ELYS"/>
    <property type="match status" value="1"/>
</dbReference>
<proteinExistence type="predicted"/>
<feature type="compositionally biased region" description="Acidic residues" evidence="3">
    <location>
        <begin position="548"/>
        <end position="557"/>
    </location>
</feature>
<evidence type="ECO:0000259" key="4">
    <source>
        <dbReference type="Pfam" id="PF13934"/>
    </source>
</evidence>
<feature type="compositionally biased region" description="Basic and acidic residues" evidence="3">
    <location>
        <begin position="591"/>
        <end position="606"/>
    </location>
</feature>
<name>A0A1B9IA99_9TREE</name>
<feature type="domain" description="ELYS-like" evidence="4">
    <location>
        <begin position="43"/>
        <end position="302"/>
    </location>
</feature>
<dbReference type="Proteomes" id="UP000094020">
    <property type="component" value="Chromosome 4"/>
</dbReference>
<feature type="compositionally biased region" description="Polar residues" evidence="3">
    <location>
        <begin position="430"/>
        <end position="439"/>
    </location>
</feature>
<evidence type="ECO:0000256" key="1">
    <source>
        <dbReference type="ARBA" id="ARBA00004123"/>
    </source>
</evidence>
<sequence>MSSIDEFAIPNTILRHFDLSSTPWTQFTSPEIEGKRRKLPGSKLFFDRLLELVGLDGHSLYPPNTPANLRRLLHSIHSLELDRLKKDCFYYYLLKDYDESINQPSMEIDVSSEEDDLAVISKIPNENVKGKSQEFARRRCMPLMWKRFMDGYWALDHALWENAIASLSDPAITTLNFVPSIIQTLSSHVSPPSQALSLIHNFLVSAHPELTTQEENDVRLIALASTGSIPQAFSLIRASGSESERRRSRENLWLWILGSPRIPCGLVKSGEKHQVQTKSLKELLHIPLSFEENTHLIEFLTHPPSRSISSTALSLLHDLITLRLIHQGQYSESLLLDKQLAGTGGNEKDRQKRREMVREFISILPEAQRLALSLDVEQKKDEIQVNGNVNSEDTDMGSSWIKVNSDGPSYADIASEPPSIPTPAILPSAPTGSITSTPAATAHPSSYPDIALVPTPIAAPTPIRPSTTHTSLFSAAQNAPLPASPAKPSSPFSGPPRFAAGSSTQVPSPRRVLSGSPFNLPQLSASTSKIQSKGSPAPVRKLPKTIINDDDEEDDEERSISGRRNTSRKSIGRRELGRGVSMSVEPQGEAELEKENQGMDIEENRSEQTVASSSKRQTNNEPPKSTRKPRKAVSNTGRNSTPPRESAKSTEPVTPGINGMPGSFMQAQSKDSQDMPPPSTIPRNTRANSNVPESVKGRSRITRSASRAILDEDHDEDSKPGPPSKKTRSTRKPPRSSLAPSEITDDGSVTNSVRRSTRSISRASTVQPSEQGSPTPSMSSVGGRKSTRGSRAGSATPRMSTRVSKRA</sequence>
<dbReference type="GO" id="GO:0005634">
    <property type="term" value="C:nucleus"/>
    <property type="evidence" value="ECO:0007669"/>
    <property type="project" value="UniProtKB-SubCell"/>
</dbReference>
<dbReference type="EMBL" id="KI894008">
    <property type="protein sequence ID" value="OCF52403.1"/>
    <property type="molecule type" value="Genomic_DNA"/>
</dbReference>
<dbReference type="STRING" id="1296096.A0A1B9IA99"/>
<reference evidence="5" key="1">
    <citation type="submission" date="2013-07" db="EMBL/GenBank/DDBJ databases">
        <title>The Genome Sequence of Cryptococcus pinus CBS10737.</title>
        <authorList>
            <consortium name="The Broad Institute Genome Sequencing Platform"/>
            <person name="Cuomo C."/>
            <person name="Litvintseva A."/>
            <person name="Chen Y."/>
            <person name="Heitman J."/>
            <person name="Sun S."/>
            <person name="Springer D."/>
            <person name="Dromer F."/>
            <person name="Young S.K."/>
            <person name="Zeng Q."/>
            <person name="Gargeya S."/>
            <person name="Fitzgerald M."/>
            <person name="Abouelleil A."/>
            <person name="Alvarado L."/>
            <person name="Berlin A.M."/>
            <person name="Chapman S.B."/>
            <person name="Dewar J."/>
            <person name="Goldberg J."/>
            <person name="Griggs A."/>
            <person name="Gujja S."/>
            <person name="Hansen M."/>
            <person name="Howarth C."/>
            <person name="Imamovic A."/>
            <person name="Larimer J."/>
            <person name="McCowan C."/>
            <person name="Murphy C."/>
            <person name="Pearson M."/>
            <person name="Priest M."/>
            <person name="Roberts A."/>
            <person name="Saif S."/>
            <person name="Shea T."/>
            <person name="Sykes S."/>
            <person name="Wortman J."/>
            <person name="Nusbaum C."/>
            <person name="Birren B."/>
        </authorList>
    </citation>
    <scope>NUCLEOTIDE SEQUENCE [LARGE SCALE GENOMIC DNA]</scope>
    <source>
        <strain evidence="5">CBS 10737</strain>
    </source>
</reference>
<keyword evidence="2" id="KW-0539">Nucleus</keyword>
<feature type="compositionally biased region" description="Polar residues" evidence="3">
    <location>
        <begin position="767"/>
        <end position="780"/>
    </location>
</feature>
<feature type="compositionally biased region" description="Polar residues" evidence="3">
    <location>
        <begin position="633"/>
        <end position="643"/>
    </location>
</feature>
<dbReference type="RefSeq" id="XP_019013622.1">
    <property type="nucleotide sequence ID" value="XM_019153461.1"/>
</dbReference>
<organism evidence="5">
    <name type="scientific">Kwoniella pini CBS 10737</name>
    <dbReference type="NCBI Taxonomy" id="1296096"/>
    <lineage>
        <taxon>Eukaryota</taxon>
        <taxon>Fungi</taxon>
        <taxon>Dikarya</taxon>
        <taxon>Basidiomycota</taxon>
        <taxon>Agaricomycotina</taxon>
        <taxon>Tremellomycetes</taxon>
        <taxon>Tremellales</taxon>
        <taxon>Cryptococcaceae</taxon>
        <taxon>Kwoniella</taxon>
    </lineage>
</organism>
<reference evidence="6" key="2">
    <citation type="submission" date="2013-07" db="EMBL/GenBank/DDBJ databases">
        <authorList>
            <consortium name="The Broad Institute Genome Sequencing Platform"/>
            <person name="Cuomo C."/>
            <person name="Litvintseva A."/>
            <person name="Chen Y."/>
            <person name="Heitman J."/>
            <person name="Sun S."/>
            <person name="Springer D."/>
            <person name="Dromer F."/>
            <person name="Young S.K."/>
            <person name="Zeng Q."/>
            <person name="Gargeya S."/>
            <person name="Fitzgerald M."/>
            <person name="Abouelleil A."/>
            <person name="Alvarado L."/>
            <person name="Berlin A.M."/>
            <person name="Chapman S.B."/>
            <person name="Dewar J."/>
            <person name="Goldberg J."/>
            <person name="Griggs A."/>
            <person name="Gujja S."/>
            <person name="Hansen M."/>
            <person name="Howarth C."/>
            <person name="Imamovic A."/>
            <person name="Larimer J."/>
            <person name="McCowan C."/>
            <person name="Murphy C."/>
            <person name="Pearson M."/>
            <person name="Priest M."/>
            <person name="Roberts A."/>
            <person name="Saif S."/>
            <person name="Shea T."/>
            <person name="Sykes S."/>
            <person name="Wortman J."/>
            <person name="Nusbaum C."/>
            <person name="Birren B."/>
        </authorList>
    </citation>
    <scope>NUCLEOTIDE SEQUENCE</scope>
    <source>
        <strain evidence="6">CBS 10737</strain>
    </source>
</reference>
<dbReference type="KEGG" id="kpin:30170061"/>
<reference evidence="5" key="3">
    <citation type="submission" date="2016-07" db="EMBL/GenBank/DDBJ databases">
        <title>Evolution of pathogenesis and genome organization in the Tremellales.</title>
        <authorList>
            <person name="Cuomo C."/>
            <person name="Litvintseva A."/>
            <person name="Heitman J."/>
            <person name="Chen Y."/>
            <person name="Sun S."/>
            <person name="Springer D."/>
            <person name="Dromer F."/>
            <person name="Young S."/>
            <person name="Zeng Q."/>
            <person name="Chapman S."/>
            <person name="Gujja S."/>
            <person name="Saif S."/>
            <person name="Birren B."/>
        </authorList>
    </citation>
    <scope>NUCLEOTIDE SEQUENCE</scope>
    <source>
        <strain evidence="5">CBS 10737</strain>
    </source>
</reference>
<feature type="compositionally biased region" description="Basic residues" evidence="3">
    <location>
        <begin position="725"/>
        <end position="734"/>
    </location>
</feature>
<dbReference type="EMBL" id="CP144522">
    <property type="protein sequence ID" value="WWC69363.1"/>
    <property type="molecule type" value="Genomic_DNA"/>
</dbReference>
<dbReference type="OrthoDB" id="20729at2759"/>
<feature type="compositionally biased region" description="Polar residues" evidence="3">
    <location>
        <begin position="797"/>
        <end position="807"/>
    </location>
</feature>
<feature type="compositionally biased region" description="Low complexity" evidence="3">
    <location>
        <begin position="748"/>
        <end position="766"/>
    </location>
</feature>
<comment type="subcellular location">
    <subcellularLocation>
        <location evidence="1">Nucleus</location>
    </subcellularLocation>
</comment>